<dbReference type="PANTHER" id="PTHR22893">
    <property type="entry name" value="NADH OXIDOREDUCTASE-RELATED"/>
    <property type="match status" value="1"/>
</dbReference>
<gene>
    <name evidence="2" type="ORF">GCM10023169_26200</name>
</gene>
<dbReference type="EMBL" id="BAABGN010000011">
    <property type="protein sequence ID" value="GAA4426895.1"/>
    <property type="molecule type" value="Genomic_DNA"/>
</dbReference>
<dbReference type="Pfam" id="PF00724">
    <property type="entry name" value="Oxidored_FMN"/>
    <property type="match status" value="1"/>
</dbReference>
<dbReference type="Gene3D" id="3.20.20.70">
    <property type="entry name" value="Aldolase class I"/>
    <property type="match status" value="1"/>
</dbReference>
<dbReference type="RefSeq" id="WP_345216705.1">
    <property type="nucleotide sequence ID" value="NZ_BAABGN010000011.1"/>
</dbReference>
<dbReference type="SUPFAM" id="SSF51395">
    <property type="entry name" value="FMN-linked oxidoreductases"/>
    <property type="match status" value="1"/>
</dbReference>
<dbReference type="Proteomes" id="UP001500622">
    <property type="component" value="Unassembled WGS sequence"/>
</dbReference>
<evidence type="ECO:0000259" key="1">
    <source>
        <dbReference type="Pfam" id="PF00724"/>
    </source>
</evidence>
<dbReference type="CDD" id="cd02933">
    <property type="entry name" value="OYE_like_FMN"/>
    <property type="match status" value="1"/>
</dbReference>
<sequence>MPATTSTLEVTRTNPFEPFTAGALTLKNRIVMAPMTRSRAYGPDASPTSLMAEYYAQRASAGLIVTEGIQPNRIGQGYPSTPGLHSAAQVAAWRRVTEAVHQNGGRIVAQLMHTGRVGHPDNYAEATTPVGASPVQAAGQIFTAHGKQDFVRPTPLTSQQVWDTVADFAAAARNAIEAGFDGVELHGANGYLLHQFLSTNANRREDEWGGTPANRIRLTVETVRAVVDAIGAERTALRISPANPLNDITEDDYTDTYPLLLGELDHLPLAYLHVLESADPALTGVLRERWPGTLMLNPATPGSTTDQQHLTLIEQGATDLVAFGRLFIANPDLPHRLAVGAPLSVPDLTKAYGGDATGYTDYPRLR</sequence>
<dbReference type="InterPro" id="IPR045247">
    <property type="entry name" value="Oye-like"/>
</dbReference>
<organism evidence="2 3">
    <name type="scientific">Georgenia halophila</name>
    <dbReference type="NCBI Taxonomy" id="620889"/>
    <lineage>
        <taxon>Bacteria</taxon>
        <taxon>Bacillati</taxon>
        <taxon>Actinomycetota</taxon>
        <taxon>Actinomycetes</taxon>
        <taxon>Micrococcales</taxon>
        <taxon>Bogoriellaceae</taxon>
        <taxon>Georgenia</taxon>
    </lineage>
</organism>
<dbReference type="InterPro" id="IPR001155">
    <property type="entry name" value="OxRdtase_FMN_N"/>
</dbReference>
<dbReference type="PANTHER" id="PTHR22893:SF91">
    <property type="entry name" value="NADPH DEHYDROGENASE 2-RELATED"/>
    <property type="match status" value="1"/>
</dbReference>
<evidence type="ECO:0000313" key="3">
    <source>
        <dbReference type="Proteomes" id="UP001500622"/>
    </source>
</evidence>
<comment type="caution">
    <text evidence="2">The sequence shown here is derived from an EMBL/GenBank/DDBJ whole genome shotgun (WGS) entry which is preliminary data.</text>
</comment>
<protein>
    <submittedName>
        <fullName evidence="2">Alkene reductase</fullName>
    </submittedName>
</protein>
<feature type="domain" description="NADH:flavin oxidoreductase/NADH oxidase N-terminal" evidence="1">
    <location>
        <begin position="16"/>
        <end position="342"/>
    </location>
</feature>
<reference evidence="3" key="1">
    <citation type="journal article" date="2019" name="Int. J. Syst. Evol. Microbiol.">
        <title>The Global Catalogue of Microorganisms (GCM) 10K type strain sequencing project: providing services to taxonomists for standard genome sequencing and annotation.</title>
        <authorList>
            <consortium name="The Broad Institute Genomics Platform"/>
            <consortium name="The Broad Institute Genome Sequencing Center for Infectious Disease"/>
            <person name="Wu L."/>
            <person name="Ma J."/>
        </authorList>
    </citation>
    <scope>NUCLEOTIDE SEQUENCE [LARGE SCALE GENOMIC DNA]</scope>
    <source>
        <strain evidence="3">JCM 17810</strain>
    </source>
</reference>
<evidence type="ECO:0000313" key="2">
    <source>
        <dbReference type="EMBL" id="GAA4426895.1"/>
    </source>
</evidence>
<keyword evidence="3" id="KW-1185">Reference proteome</keyword>
<dbReference type="InterPro" id="IPR013785">
    <property type="entry name" value="Aldolase_TIM"/>
</dbReference>
<accession>A0ABP8LE77</accession>
<proteinExistence type="predicted"/>
<name>A0ABP8LE77_9MICO</name>